<dbReference type="GO" id="GO:0019172">
    <property type="term" value="F:glyoxalase III activity"/>
    <property type="evidence" value="ECO:0007669"/>
    <property type="project" value="TreeGrafter"/>
</dbReference>
<dbReference type="InterPro" id="IPR029062">
    <property type="entry name" value="Class_I_gatase-like"/>
</dbReference>
<dbReference type="GO" id="GO:0019243">
    <property type="term" value="P:methylglyoxal catabolic process to D-lactate via S-lactoyl-glutathione"/>
    <property type="evidence" value="ECO:0007669"/>
    <property type="project" value="TreeGrafter"/>
</dbReference>
<keyword evidence="5" id="KW-0378">Hydrolase</keyword>
<dbReference type="SUPFAM" id="SSF52317">
    <property type="entry name" value="Class I glutamine amidotransferase-like"/>
    <property type="match status" value="1"/>
</dbReference>
<reference evidence="5 6" key="1">
    <citation type="submission" date="2016-10" db="EMBL/GenBank/DDBJ databases">
        <authorList>
            <person name="de Groot N.N."/>
        </authorList>
    </citation>
    <scope>NUCLEOTIDE SEQUENCE [LARGE SCALE GENOMIC DNA]</scope>
    <source>
        <strain evidence="5 6">CGMCC 1.8925</strain>
    </source>
</reference>
<organism evidence="5 6">
    <name type="scientific">Paracoccus tibetensis</name>
    <dbReference type="NCBI Taxonomy" id="336292"/>
    <lineage>
        <taxon>Bacteria</taxon>
        <taxon>Pseudomonadati</taxon>
        <taxon>Pseudomonadota</taxon>
        <taxon>Alphaproteobacteria</taxon>
        <taxon>Rhodobacterales</taxon>
        <taxon>Paracoccaceae</taxon>
        <taxon>Paracoccus</taxon>
    </lineage>
</organism>
<dbReference type="InterPro" id="IPR050325">
    <property type="entry name" value="Prot/Nucl_acid_deglycase"/>
</dbReference>
<evidence type="ECO:0000313" key="6">
    <source>
        <dbReference type="Proteomes" id="UP000199502"/>
    </source>
</evidence>
<evidence type="ECO:0000259" key="4">
    <source>
        <dbReference type="Pfam" id="PF01965"/>
    </source>
</evidence>
<dbReference type="RefSeq" id="WP_090741509.1">
    <property type="nucleotide sequence ID" value="NZ_FMVT01000004.1"/>
</dbReference>
<evidence type="ECO:0000256" key="2">
    <source>
        <dbReference type="ARBA" id="ARBA00023239"/>
    </source>
</evidence>
<name>A0A1G5F7D8_9RHOB</name>
<keyword evidence="1" id="KW-0346">Stress response</keyword>
<dbReference type="Pfam" id="PF01965">
    <property type="entry name" value="DJ-1_PfpI"/>
    <property type="match status" value="1"/>
</dbReference>
<dbReference type="GO" id="GO:0005737">
    <property type="term" value="C:cytoplasm"/>
    <property type="evidence" value="ECO:0007669"/>
    <property type="project" value="TreeGrafter"/>
</dbReference>
<proteinExistence type="inferred from homology"/>
<evidence type="ECO:0000313" key="5">
    <source>
        <dbReference type="EMBL" id="SCY35159.1"/>
    </source>
</evidence>
<dbReference type="EMBL" id="FMVT01000004">
    <property type="protein sequence ID" value="SCY35159.1"/>
    <property type="molecule type" value="Genomic_DNA"/>
</dbReference>
<protein>
    <submittedName>
        <fullName evidence="5">Putative intracellular protease/amidase</fullName>
    </submittedName>
</protein>
<sequence length="231" mass="24506">MPQALFILTSHDRIGDSDTPTGFYWEELAAPYWILTDAGWQVELASIKGGRPPADPSSAEGDAMTEEVRRFMADDAAMNRLAHTERVEDVDVSGCDMIFLPGGHGTMWDLPENEALGALLARGWEKGAVIGAVCHGPAGLLAARLSDGQPLVAGRRVAGFTNSEEEAVGLTEAVPFLLADRLSAAGARHESGPDWQSFAIADGQLVTGQNPASSAEVARLMLQAADRPAVR</sequence>
<dbReference type="Gene3D" id="3.40.50.880">
    <property type="match status" value="1"/>
</dbReference>
<evidence type="ECO:0000256" key="1">
    <source>
        <dbReference type="ARBA" id="ARBA00023016"/>
    </source>
</evidence>
<dbReference type="GO" id="GO:0008233">
    <property type="term" value="F:peptidase activity"/>
    <property type="evidence" value="ECO:0007669"/>
    <property type="project" value="UniProtKB-KW"/>
</dbReference>
<dbReference type="STRING" id="336292.SAMN05660710_01287"/>
<dbReference type="InterPro" id="IPR002818">
    <property type="entry name" value="DJ-1/PfpI"/>
</dbReference>
<keyword evidence="2" id="KW-0456">Lyase</keyword>
<keyword evidence="6" id="KW-1185">Reference proteome</keyword>
<evidence type="ECO:0000256" key="3">
    <source>
        <dbReference type="ARBA" id="ARBA00038493"/>
    </source>
</evidence>
<comment type="similarity">
    <text evidence="3">Belongs to the peptidase C56 family. HSP31-like subfamily.</text>
</comment>
<dbReference type="Proteomes" id="UP000199502">
    <property type="component" value="Unassembled WGS sequence"/>
</dbReference>
<accession>A0A1G5F7D8</accession>
<gene>
    <name evidence="5" type="ORF">SAMN05660710_01287</name>
</gene>
<feature type="domain" description="DJ-1/PfpI" evidence="4">
    <location>
        <begin position="26"/>
        <end position="222"/>
    </location>
</feature>
<dbReference type="CDD" id="cd03141">
    <property type="entry name" value="GATase1_Hsp31_like"/>
    <property type="match status" value="1"/>
</dbReference>
<dbReference type="GO" id="GO:0006508">
    <property type="term" value="P:proteolysis"/>
    <property type="evidence" value="ECO:0007669"/>
    <property type="project" value="UniProtKB-KW"/>
</dbReference>
<dbReference type="PANTHER" id="PTHR48094:SF11">
    <property type="entry name" value="GLUTATHIONE-INDEPENDENT GLYOXALASE HSP31-RELATED"/>
    <property type="match status" value="1"/>
</dbReference>
<keyword evidence="5" id="KW-0645">Protease</keyword>
<dbReference type="OrthoDB" id="9792284at2"/>
<dbReference type="AlphaFoldDB" id="A0A1G5F7D8"/>
<dbReference type="PANTHER" id="PTHR48094">
    <property type="entry name" value="PROTEIN/NUCLEIC ACID DEGLYCASE DJ-1-RELATED"/>
    <property type="match status" value="1"/>
</dbReference>